<proteinExistence type="predicted"/>
<evidence type="ECO:0000256" key="1">
    <source>
        <dbReference type="SAM" id="MobiDB-lite"/>
    </source>
</evidence>
<protein>
    <submittedName>
        <fullName evidence="2">Uncharacterized protein</fullName>
    </submittedName>
</protein>
<sequence length="140" mass="13786">MAVGGAQNVGVTRTEPAQNTGLTVVSPGLMHARRFQDGLPGMTGTLAGGSLTGGSLTGVGRAGVTLGDSGVIGAFHGQIPATAVAAGHTRYGITTAGEPACPRIAQDRLGGITGQGRSVVTGGDVERIRRGKSTVAPLLA</sequence>
<dbReference type="EMBL" id="FLUV01002374">
    <property type="protein sequence ID" value="SBW28532.1"/>
    <property type="molecule type" value="Genomic_DNA"/>
</dbReference>
<organism evidence="2 3">
    <name type="scientific">Candidatus Protofrankia californiensis</name>
    <dbReference type="NCBI Taxonomy" id="1839754"/>
    <lineage>
        <taxon>Bacteria</taxon>
        <taxon>Bacillati</taxon>
        <taxon>Actinomycetota</taxon>
        <taxon>Actinomycetes</taxon>
        <taxon>Frankiales</taxon>
        <taxon>Frankiaceae</taxon>
        <taxon>Protofrankia</taxon>
    </lineage>
</organism>
<gene>
    <name evidence="2" type="ORF">FDG2_5731</name>
</gene>
<evidence type="ECO:0000313" key="3">
    <source>
        <dbReference type="Proteomes" id="UP000199013"/>
    </source>
</evidence>
<dbReference type="Proteomes" id="UP000199013">
    <property type="component" value="Unassembled WGS sequence"/>
</dbReference>
<feature type="region of interest" description="Disordered" evidence="1">
    <location>
        <begin position="1"/>
        <end position="20"/>
    </location>
</feature>
<feature type="compositionally biased region" description="Polar residues" evidence="1">
    <location>
        <begin position="9"/>
        <end position="20"/>
    </location>
</feature>
<name>A0A1C3PFB5_9ACTN</name>
<reference evidence="3" key="1">
    <citation type="submission" date="2016-02" db="EMBL/GenBank/DDBJ databases">
        <authorList>
            <person name="Wibberg D."/>
        </authorList>
    </citation>
    <scope>NUCLEOTIDE SEQUENCE [LARGE SCALE GENOMIC DNA]</scope>
</reference>
<accession>A0A1C3PFB5</accession>
<keyword evidence="3" id="KW-1185">Reference proteome</keyword>
<evidence type="ECO:0000313" key="2">
    <source>
        <dbReference type="EMBL" id="SBW28532.1"/>
    </source>
</evidence>
<dbReference type="AlphaFoldDB" id="A0A1C3PFB5"/>